<gene>
    <name evidence="1" type="ORF">FGS76_11100</name>
</gene>
<evidence type="ECO:0000313" key="1">
    <source>
        <dbReference type="EMBL" id="TMW12284.1"/>
    </source>
</evidence>
<organism evidence="1 2">
    <name type="scientific">Alloalcanivorax gelatiniphagus</name>
    <dbReference type="NCBI Taxonomy" id="1194167"/>
    <lineage>
        <taxon>Bacteria</taxon>
        <taxon>Pseudomonadati</taxon>
        <taxon>Pseudomonadota</taxon>
        <taxon>Gammaproteobacteria</taxon>
        <taxon>Oceanospirillales</taxon>
        <taxon>Alcanivoracaceae</taxon>
        <taxon>Alloalcanivorax</taxon>
    </lineage>
</organism>
<dbReference type="EMBL" id="VCQT01000035">
    <property type="protein sequence ID" value="TMW12284.1"/>
    <property type="molecule type" value="Genomic_DNA"/>
</dbReference>
<keyword evidence="2" id="KW-1185">Reference proteome</keyword>
<dbReference type="RefSeq" id="WP_138772713.1">
    <property type="nucleotide sequence ID" value="NZ_VCQT01000035.1"/>
</dbReference>
<sequence>MHDAWPKDLAWALPEGGAAPLDNFSLASTRVPGLRAWLATLPPEDPTLSAARLLRLLDELTRLRIDTRRRLALLEEVRPWVCRLLPVLQSHYLDAPLSLPQAARRSAEQVQDLFETLARGYQQVAAALLASTPGPARRQAAATAVQRALDALGQRLWQYWLLYSLAEPGLWWRLHRLYATAEYQGLQALTVADPEAPGHESSVHDAYARVLLVASAQPQQLRPAALVALYRAAGHWGRWLTLDAAAADGGFQVILDQDRGPAPADHDGGPRCRHFDTRTLARALAGDGRPGPLPSLLLAHLRTVWSVPRDRQDARRPSEDRLTVVLGLNGAHACLEQPAHRHDAAPAYCLDRNEQGCGLIWPGATPDTLRVGAVLALGGVEEAAPWRVGEVRWLAREPDGVRLGVRLLPADARPVRISHGYGDTLPTPALLLPAAAGDTLLVPTAGFASGARITVWDGPPRLARLGVRVDGSAEACRYRLRWD</sequence>
<name>A0ABY2XL66_9GAMM</name>
<reference evidence="1 2" key="1">
    <citation type="submission" date="2019-05" db="EMBL/GenBank/DDBJ databases">
        <title>Genome of Alcanivorax gelatiniphagus, an oil degrading marine bacteria.</title>
        <authorList>
            <person name="Kwon K.K."/>
        </authorList>
    </citation>
    <scope>NUCLEOTIDE SEQUENCE [LARGE SCALE GENOMIC DNA]</scope>
    <source>
        <strain evidence="1 2">MEBiC 08158</strain>
    </source>
</reference>
<accession>A0ABY2XL66</accession>
<dbReference type="Proteomes" id="UP000739180">
    <property type="component" value="Unassembled WGS sequence"/>
</dbReference>
<protein>
    <recommendedName>
        <fullName evidence="3">GTPase</fullName>
    </recommendedName>
</protein>
<proteinExistence type="predicted"/>
<comment type="caution">
    <text evidence="1">The sequence shown here is derived from an EMBL/GenBank/DDBJ whole genome shotgun (WGS) entry which is preliminary data.</text>
</comment>
<evidence type="ECO:0000313" key="2">
    <source>
        <dbReference type="Proteomes" id="UP000739180"/>
    </source>
</evidence>
<evidence type="ECO:0008006" key="3">
    <source>
        <dbReference type="Google" id="ProtNLM"/>
    </source>
</evidence>